<proteinExistence type="predicted"/>
<evidence type="ECO:0000313" key="4">
    <source>
        <dbReference type="EMBL" id="AXV07685.1"/>
    </source>
</evidence>
<protein>
    <recommendedName>
        <fullName evidence="3">Glucose/Sorbosone dehydrogenase domain-containing protein</fullName>
    </recommendedName>
</protein>
<dbReference type="PANTHER" id="PTHR19328:SF75">
    <property type="entry name" value="ALDOSE SUGAR DEHYDROGENASE YLII"/>
    <property type="match status" value="1"/>
</dbReference>
<keyword evidence="5" id="KW-1185">Reference proteome</keyword>
<evidence type="ECO:0000313" key="5">
    <source>
        <dbReference type="Proteomes" id="UP000264006"/>
    </source>
</evidence>
<dbReference type="KEGG" id="euz:DVS28_a3006"/>
<name>A0A346XZN8_9ACTN</name>
<reference evidence="4 5" key="1">
    <citation type="submission" date="2018-09" db="EMBL/GenBank/DDBJ databases">
        <title>Complete genome sequence of Euzebya sp. DY32-46 isolated from seawater of Pacific Ocean.</title>
        <authorList>
            <person name="Xu L."/>
            <person name="Wu Y.-H."/>
            <person name="Xu X.-W."/>
        </authorList>
    </citation>
    <scope>NUCLEOTIDE SEQUENCE [LARGE SCALE GENOMIC DNA]</scope>
    <source>
        <strain evidence="4 5">DY32-46</strain>
    </source>
</reference>
<dbReference type="SUPFAM" id="SSF50952">
    <property type="entry name" value="Soluble quinoprotein glucose dehydrogenase"/>
    <property type="match status" value="1"/>
</dbReference>
<feature type="compositionally biased region" description="Low complexity" evidence="1">
    <location>
        <begin position="36"/>
        <end position="98"/>
    </location>
</feature>
<feature type="region of interest" description="Disordered" evidence="1">
    <location>
        <begin position="24"/>
        <end position="98"/>
    </location>
</feature>
<accession>A0A346XZN8</accession>
<feature type="domain" description="Glucose/Sorbosone dehydrogenase" evidence="3">
    <location>
        <begin position="113"/>
        <end position="433"/>
    </location>
</feature>
<dbReference type="Proteomes" id="UP000264006">
    <property type="component" value="Chromosome"/>
</dbReference>
<evidence type="ECO:0000256" key="1">
    <source>
        <dbReference type="SAM" id="MobiDB-lite"/>
    </source>
</evidence>
<gene>
    <name evidence="4" type="ORF">DVS28_a3006</name>
</gene>
<dbReference type="Pfam" id="PF07995">
    <property type="entry name" value="GSDH"/>
    <property type="match status" value="1"/>
</dbReference>
<dbReference type="PROSITE" id="PS51257">
    <property type="entry name" value="PROKAR_LIPOPROTEIN"/>
    <property type="match status" value="1"/>
</dbReference>
<sequence>MLRRVVIPAVLLLLLTACSADTEGTATVDPTLGDGTSAPTTPAPTTSAPTTPAPTTEPSSATTEAEDGTPSATPTDDVPATPTTTPDPTPDEPATVADPGSVDLVLEEIARLSAPIAMAVRPGDDTLWVAERAGRVVPVQPDGTVGEAILDISGDTTTGSERGLLGLTWSADGDTLYLSYTDTDGANVLAAVPVSDGVLRADDRRALLTVPQPASNHNGGDLQLGPDGYLWWALGDGGAADDRFGNGQRPDTLLGAMLRIDPDGGDPYGIPADNPWAEGGEGAPEVWAYGLRNPWRFAFDTVTDTVWIADVGQNSVEEIDRVGVAEAGLNYGWPHREGDEPFDGGQADGPTVEPVHTYTHGRGCSITGGRVYRGNDLDALRGAYLYTDFCDGRIFALVVDADGSVVEDVDTGMSLSAPVAFGEGADGALYVLSLDGPIHEVTAR</sequence>
<evidence type="ECO:0000259" key="3">
    <source>
        <dbReference type="Pfam" id="PF07995"/>
    </source>
</evidence>
<dbReference type="Gene3D" id="2.120.10.30">
    <property type="entry name" value="TolB, C-terminal domain"/>
    <property type="match status" value="1"/>
</dbReference>
<dbReference type="RefSeq" id="WP_164710567.1">
    <property type="nucleotide sequence ID" value="NZ_CP031165.1"/>
</dbReference>
<dbReference type="AlphaFoldDB" id="A0A346XZN8"/>
<feature type="chain" id="PRO_5016806838" description="Glucose/Sorbosone dehydrogenase domain-containing protein" evidence="2">
    <location>
        <begin position="21"/>
        <end position="444"/>
    </location>
</feature>
<organism evidence="4 5">
    <name type="scientific">Euzebya pacifica</name>
    <dbReference type="NCBI Taxonomy" id="1608957"/>
    <lineage>
        <taxon>Bacteria</taxon>
        <taxon>Bacillati</taxon>
        <taxon>Actinomycetota</taxon>
        <taxon>Nitriliruptoria</taxon>
        <taxon>Euzebyales</taxon>
    </lineage>
</organism>
<evidence type="ECO:0000256" key="2">
    <source>
        <dbReference type="SAM" id="SignalP"/>
    </source>
</evidence>
<dbReference type="InterPro" id="IPR012938">
    <property type="entry name" value="Glc/Sorbosone_DH"/>
</dbReference>
<dbReference type="InterPro" id="IPR011041">
    <property type="entry name" value="Quinoprot_gluc/sorb_DH_b-prop"/>
</dbReference>
<dbReference type="InterPro" id="IPR011042">
    <property type="entry name" value="6-blade_b-propeller_TolB-like"/>
</dbReference>
<feature type="signal peptide" evidence="2">
    <location>
        <begin position="1"/>
        <end position="20"/>
    </location>
</feature>
<dbReference type="PANTHER" id="PTHR19328">
    <property type="entry name" value="HEDGEHOG-INTERACTING PROTEIN"/>
    <property type="match status" value="1"/>
</dbReference>
<dbReference type="EMBL" id="CP031165">
    <property type="protein sequence ID" value="AXV07685.1"/>
    <property type="molecule type" value="Genomic_DNA"/>
</dbReference>
<keyword evidence="2" id="KW-0732">Signal</keyword>